<dbReference type="InterPro" id="IPR051513">
    <property type="entry name" value="Tectonin_beta-prop"/>
</dbReference>
<proteinExistence type="inferred from homology"/>
<dbReference type="InterPro" id="IPR006624">
    <property type="entry name" value="Beta-propeller_rpt_TECPR"/>
</dbReference>
<evidence type="ECO:0000313" key="3">
    <source>
        <dbReference type="Ensembl" id="ENSCCRP00015083771.1"/>
    </source>
</evidence>
<evidence type="ECO:0000313" key="4">
    <source>
        <dbReference type="Proteomes" id="UP000694700"/>
    </source>
</evidence>
<dbReference type="PANTHER" id="PTHR23250">
    <property type="entry name" value="DYSFERLIN-RELATED"/>
    <property type="match status" value="1"/>
</dbReference>
<dbReference type="Ensembl" id="ENSCCRT00015086501.1">
    <property type="protein sequence ID" value="ENSCCRP00015083771.1"/>
    <property type="gene ID" value="ENSCCRG00015033820.1"/>
</dbReference>
<sequence length="294" mass="32074">MEFKKTDKLKLYTFCLFSEFIDIYLFSFQEQDQSNTLSWGTMKVCQSFLLFCLLHYTLALECEVVPGNLKQIDAGVGLVGGVNNDNEVFLLLGNEFRKINVTMKHFTVGPAGELAVNLSNSVFKFQSGQFSSIPVTFKQVDAGGDQIIAGVTPLDDIFCLNKDANNIGPSGNFVWVQLAGKLKYYSCGPYSCWGVNAAGNILIRRYVWGAACGGSNSFDVISGSMSMVEVATDGSVFAVDTQGSLFQRIGVSASNPIGTGWLGYLVCPDGHKHVTYDLGRLYVICSDGSIRRCI</sequence>
<keyword evidence="1" id="KW-0430">Lectin</keyword>
<dbReference type="Proteomes" id="UP000694700">
    <property type="component" value="Unplaced"/>
</dbReference>
<evidence type="ECO:0000256" key="1">
    <source>
        <dbReference type="ARBA" id="ARBA00022734"/>
    </source>
</evidence>
<reference evidence="3" key="1">
    <citation type="submission" date="2025-08" db="UniProtKB">
        <authorList>
            <consortium name="Ensembl"/>
        </authorList>
    </citation>
    <scope>IDENTIFICATION</scope>
</reference>
<accession>A0A8C1XKR2</accession>
<comment type="similarity">
    <text evidence="2">Belongs to the tectonin family.</text>
</comment>
<protein>
    <recommendedName>
        <fullName evidence="5">Fish-egg lectin-like</fullName>
    </recommendedName>
</protein>
<dbReference type="PANTHER" id="PTHR23250:SF3">
    <property type="entry name" value="FISH-EGG LECTIN-LIKE ISOFORM X1-RELATED"/>
    <property type="match status" value="1"/>
</dbReference>
<dbReference type="Pfam" id="PF19193">
    <property type="entry name" value="Tectonin"/>
    <property type="match status" value="1"/>
</dbReference>
<evidence type="ECO:0008006" key="5">
    <source>
        <dbReference type="Google" id="ProtNLM"/>
    </source>
</evidence>
<evidence type="ECO:0000256" key="2">
    <source>
        <dbReference type="ARBA" id="ARBA00038331"/>
    </source>
</evidence>
<dbReference type="AlphaFoldDB" id="A0A8C1XKR2"/>
<dbReference type="SMART" id="SM00706">
    <property type="entry name" value="TECPR"/>
    <property type="match status" value="4"/>
</dbReference>
<organism evidence="3 4">
    <name type="scientific">Cyprinus carpio</name>
    <name type="common">Common carp</name>
    <dbReference type="NCBI Taxonomy" id="7962"/>
    <lineage>
        <taxon>Eukaryota</taxon>
        <taxon>Metazoa</taxon>
        <taxon>Chordata</taxon>
        <taxon>Craniata</taxon>
        <taxon>Vertebrata</taxon>
        <taxon>Euteleostomi</taxon>
        <taxon>Actinopterygii</taxon>
        <taxon>Neopterygii</taxon>
        <taxon>Teleostei</taxon>
        <taxon>Ostariophysi</taxon>
        <taxon>Cypriniformes</taxon>
        <taxon>Cyprinidae</taxon>
        <taxon>Cyprininae</taxon>
        <taxon>Cyprinus</taxon>
    </lineage>
</organism>
<name>A0A8C1XKR2_CYPCA</name>
<dbReference type="GO" id="GO:0030246">
    <property type="term" value="F:carbohydrate binding"/>
    <property type="evidence" value="ECO:0007669"/>
    <property type="project" value="UniProtKB-KW"/>
</dbReference>